<dbReference type="GO" id="GO:0007052">
    <property type="term" value="P:mitotic spindle organization"/>
    <property type="evidence" value="ECO:0007669"/>
    <property type="project" value="TreeGrafter"/>
</dbReference>
<proteinExistence type="inferred from homology"/>
<organism evidence="3 4">
    <name type="scientific">Hirundo rustica rustica</name>
    <dbReference type="NCBI Taxonomy" id="333673"/>
    <lineage>
        <taxon>Eukaryota</taxon>
        <taxon>Metazoa</taxon>
        <taxon>Chordata</taxon>
        <taxon>Craniata</taxon>
        <taxon>Vertebrata</taxon>
        <taxon>Euteleostomi</taxon>
        <taxon>Archelosauria</taxon>
        <taxon>Archosauria</taxon>
        <taxon>Dinosauria</taxon>
        <taxon>Saurischia</taxon>
        <taxon>Theropoda</taxon>
        <taxon>Coelurosauria</taxon>
        <taxon>Aves</taxon>
        <taxon>Neognathae</taxon>
        <taxon>Neoaves</taxon>
        <taxon>Telluraves</taxon>
        <taxon>Australaves</taxon>
        <taxon>Passeriformes</taxon>
        <taxon>Sylvioidea</taxon>
        <taxon>Hirundinidae</taxon>
        <taxon>Hirundo</taxon>
    </lineage>
</organism>
<sequence>MRFLTPMNATQPSHVLLQALDLVTQLLNEDTPSGERTLSPTFLDRSSHSLQPEASRALLPPGLFGRDPLTSLGLPGMSISPTAPGLQREVMPGKGKKQDTRVSQPAVQSWNPHQRQEEQHSKAEKTHNSTWHNAEIQVDPWIPISQSRAHPSTDRAAGAHQGGNRALGLIQTEKLINMYCYGKEYNPNLHWFISKPSETSNVKAKQIFTWQTFGEPSTEASRPVETRLRLLRRWHKADIKVIRMAATSQFASRYKKNLSTEALRTKVARRKSILQKENRHKLFEKGRQFGLADVNVQLSKERGISELKETKELCSQENSSVKQKQAPNAATKRMNERKEMLQRYKEEKELRKLQEQREKAKKGVFKVSAHGQSVRSTQAGHKQMSTVKVAEKEKGNQSQRKTTSVGKPKKAVKPDPTKVISSKHEVETNAGVDPGVKSSAADSKHSMPVELQQEETSVENNSFSPRRPRTRSFAPQNFVFQPLSGLATYTVTPMSPSRANAFLTPSAVWNFSKSPAKIFEKSSETKAQKPDLKSQTSPSVKGIQEQQKTTSLKGVAGESDERTSTQRSNKTTPASTALAVKSDDTREQEHDVPYFRNILRTETERLLSQCLQWEGNLELDIPEDAKDLIRTTVGQTRLLIGERFKQFEGLVDNCEFKRGEKETTCTDLDGFWDMIYFQIEDVNKKFDNVKKLRDNEWQPLDVPSKAAVKKKAVPSEVPKPKVEAAARTAARNRLASVKAAMRDKMKQGAAAEGAHQERLPEEEKVVFEAGFFRIESPVKKFSGLLPRTPAKLANPRSSIKSLLLNNPSPLCAPEDAPAKQTPSGLKGFHPAQSLKTDQLPTEKRPPLDKLPDGLEQSISVVAEEMCLVAGTAEGNKVLGNRSSDSKAMDGMEEMELSAAEHGQDIVMCSPEKETNFAQSGEPQMHQTDVSCSDLTLIDRNPFDMPMLDAELPFTPVKTKAQKFAAAEVFSDLIVFSPVGPSGDQ</sequence>
<name>A0A3M0JCM6_HIRRU</name>
<reference evidence="3 4" key="1">
    <citation type="submission" date="2018-07" db="EMBL/GenBank/DDBJ databases">
        <title>A high quality draft genome assembly of the barn swallow (H. rustica rustica).</title>
        <authorList>
            <person name="Formenti G."/>
            <person name="Chiara M."/>
            <person name="Poveda L."/>
            <person name="Francoijs K.-J."/>
            <person name="Bonisoli-Alquati A."/>
            <person name="Canova L."/>
            <person name="Gianfranceschi L."/>
            <person name="Horner D.S."/>
            <person name="Saino N."/>
        </authorList>
    </citation>
    <scope>NUCLEOTIDE SEQUENCE [LARGE SCALE GENOMIC DNA]</scope>
    <source>
        <strain evidence="3">Chelidonia</strain>
        <tissue evidence="3">Blood</tissue>
    </source>
</reference>
<feature type="compositionally biased region" description="Polar residues" evidence="2">
    <location>
        <begin position="370"/>
        <end position="386"/>
    </location>
</feature>
<feature type="compositionally biased region" description="Polar residues" evidence="2">
    <location>
        <begin position="533"/>
        <end position="552"/>
    </location>
</feature>
<feature type="compositionally biased region" description="Basic and acidic residues" evidence="2">
    <location>
        <begin position="412"/>
        <end position="427"/>
    </location>
</feature>
<dbReference type="GO" id="GO:0031616">
    <property type="term" value="C:spindle pole centrosome"/>
    <property type="evidence" value="ECO:0007669"/>
    <property type="project" value="TreeGrafter"/>
</dbReference>
<evidence type="ECO:0000313" key="4">
    <source>
        <dbReference type="Proteomes" id="UP000269221"/>
    </source>
</evidence>
<feature type="region of interest" description="Disordered" evidence="2">
    <location>
        <begin position="810"/>
        <end position="852"/>
    </location>
</feature>
<dbReference type="GO" id="GO:0007059">
    <property type="term" value="P:chromosome segregation"/>
    <property type="evidence" value="ECO:0007669"/>
    <property type="project" value="TreeGrafter"/>
</dbReference>
<dbReference type="Pfam" id="PF03359">
    <property type="entry name" value="GKAP"/>
    <property type="match status" value="1"/>
</dbReference>
<dbReference type="Proteomes" id="UP000269221">
    <property type="component" value="Unassembled WGS sequence"/>
</dbReference>
<feature type="compositionally biased region" description="Polar residues" evidence="2">
    <location>
        <begin position="565"/>
        <end position="575"/>
    </location>
</feature>
<evidence type="ECO:0000256" key="1">
    <source>
        <dbReference type="ARBA" id="ARBA00008839"/>
    </source>
</evidence>
<feature type="compositionally biased region" description="Polar residues" evidence="2">
    <location>
        <begin position="101"/>
        <end position="113"/>
    </location>
</feature>
<dbReference type="GO" id="GO:0007346">
    <property type="term" value="P:regulation of mitotic cell cycle"/>
    <property type="evidence" value="ECO:0007669"/>
    <property type="project" value="TreeGrafter"/>
</dbReference>
<feature type="region of interest" description="Disordered" evidence="2">
    <location>
        <begin position="79"/>
        <end position="129"/>
    </location>
</feature>
<dbReference type="GO" id="GO:0005737">
    <property type="term" value="C:cytoplasm"/>
    <property type="evidence" value="ECO:0007669"/>
    <property type="project" value="TreeGrafter"/>
</dbReference>
<feature type="compositionally biased region" description="Basic and acidic residues" evidence="2">
    <location>
        <begin position="840"/>
        <end position="852"/>
    </location>
</feature>
<accession>A0A3M0JCM6</accession>
<feature type="region of interest" description="Disordered" evidence="2">
    <location>
        <begin position="362"/>
        <end position="474"/>
    </location>
</feature>
<dbReference type="GO" id="GO:0005634">
    <property type="term" value="C:nucleus"/>
    <property type="evidence" value="ECO:0007669"/>
    <property type="project" value="TreeGrafter"/>
</dbReference>
<dbReference type="STRING" id="333673.A0A3M0JCM6"/>
<comment type="caution">
    <text evidence="3">The sequence shown here is derived from an EMBL/GenBank/DDBJ whole genome shotgun (WGS) entry which is preliminary data.</text>
</comment>
<feature type="compositionally biased region" description="Basic and acidic residues" evidence="2">
    <location>
        <begin position="521"/>
        <end position="532"/>
    </location>
</feature>
<dbReference type="GO" id="GO:0023052">
    <property type="term" value="P:signaling"/>
    <property type="evidence" value="ECO:0007669"/>
    <property type="project" value="InterPro"/>
</dbReference>
<dbReference type="OrthoDB" id="10023951at2759"/>
<feature type="compositionally biased region" description="Polar residues" evidence="2">
    <location>
        <begin position="315"/>
        <end position="328"/>
    </location>
</feature>
<dbReference type="GO" id="GO:0008017">
    <property type="term" value="F:microtubule binding"/>
    <property type="evidence" value="ECO:0007669"/>
    <property type="project" value="TreeGrafter"/>
</dbReference>
<dbReference type="PANTHER" id="PTHR12353:SF1">
    <property type="entry name" value="DISKS LARGE-ASSOCIATED PROTEIN 5"/>
    <property type="match status" value="1"/>
</dbReference>
<feature type="compositionally biased region" description="Polar residues" evidence="2">
    <location>
        <begin position="396"/>
        <end position="405"/>
    </location>
</feature>
<feature type="region of interest" description="Disordered" evidence="2">
    <location>
        <begin position="521"/>
        <end position="586"/>
    </location>
</feature>
<evidence type="ECO:0000313" key="3">
    <source>
        <dbReference type="EMBL" id="RMB98564.1"/>
    </source>
</evidence>
<dbReference type="GO" id="GO:0051642">
    <property type="term" value="P:centrosome localization"/>
    <property type="evidence" value="ECO:0007669"/>
    <property type="project" value="TreeGrafter"/>
</dbReference>
<protein>
    <recommendedName>
        <fullName evidence="5">DLG associated protein 5</fullName>
    </recommendedName>
</protein>
<dbReference type="GO" id="GO:0051382">
    <property type="term" value="P:kinetochore assembly"/>
    <property type="evidence" value="ECO:0007669"/>
    <property type="project" value="TreeGrafter"/>
</dbReference>
<evidence type="ECO:0008006" key="5">
    <source>
        <dbReference type="Google" id="ProtNLM"/>
    </source>
</evidence>
<gene>
    <name evidence="3" type="ORF">DUI87_24780</name>
</gene>
<dbReference type="EMBL" id="QRBI01000152">
    <property type="protein sequence ID" value="RMB98564.1"/>
    <property type="molecule type" value="Genomic_DNA"/>
</dbReference>
<comment type="similarity">
    <text evidence="1">Belongs to the SAPAP family.</text>
</comment>
<evidence type="ECO:0000256" key="2">
    <source>
        <dbReference type="SAM" id="MobiDB-lite"/>
    </source>
</evidence>
<keyword evidence="4" id="KW-1185">Reference proteome</keyword>
<dbReference type="AlphaFoldDB" id="A0A3M0JCM6"/>
<feature type="compositionally biased region" description="Basic and acidic residues" evidence="2">
    <location>
        <begin position="114"/>
        <end position="127"/>
    </location>
</feature>
<feature type="region of interest" description="Disordered" evidence="2">
    <location>
        <begin position="315"/>
        <end position="334"/>
    </location>
</feature>
<dbReference type="InterPro" id="IPR005026">
    <property type="entry name" value="SAPAP"/>
</dbReference>
<dbReference type="PANTHER" id="PTHR12353">
    <property type="entry name" value="DISKS LARGE-ASSOCIATED PROTEIN DAP SAP90/PSD-95-ASSOCIATED PROTEIN"/>
    <property type="match status" value="1"/>
</dbReference>